<gene>
    <name evidence="2" type="ORF">RUM44_003500</name>
</gene>
<reference evidence="2 3" key="1">
    <citation type="submission" date="2023-09" db="EMBL/GenBank/DDBJ databases">
        <title>Genomes of two closely related lineages of the louse Polyplax serrata with different host specificities.</title>
        <authorList>
            <person name="Martinu J."/>
            <person name="Tarabai H."/>
            <person name="Stefka J."/>
            <person name="Hypsa V."/>
        </authorList>
    </citation>
    <scope>NUCLEOTIDE SEQUENCE [LARGE SCALE GENOMIC DNA]</scope>
    <source>
        <strain evidence="2">98ZLc_SE</strain>
    </source>
</reference>
<feature type="compositionally biased region" description="Polar residues" evidence="1">
    <location>
        <begin position="60"/>
        <end position="75"/>
    </location>
</feature>
<comment type="caution">
    <text evidence="2">The sequence shown here is derived from an EMBL/GenBank/DDBJ whole genome shotgun (WGS) entry which is preliminary data.</text>
</comment>
<evidence type="ECO:0000256" key="1">
    <source>
        <dbReference type="SAM" id="MobiDB-lite"/>
    </source>
</evidence>
<feature type="compositionally biased region" description="Basic and acidic residues" evidence="1">
    <location>
        <begin position="117"/>
        <end position="148"/>
    </location>
</feature>
<feature type="region of interest" description="Disordered" evidence="1">
    <location>
        <begin position="117"/>
        <end position="160"/>
    </location>
</feature>
<sequence>MRTCSLQSLEQPLSQYTKPSEVKKYEYFKLRKQRHSKSSKVCRPREAKYRLRMKAKPKSEQLQSTNSTTRNATKNKSWKERHITGNTCYNEKKFELKMDEQRTGIKARREFGYFVHHMLEEKENRERKTRTKERISLNETSQDKKERNEEEDERGTKKNS</sequence>
<dbReference type="EMBL" id="JAWJWF010000049">
    <property type="protein sequence ID" value="KAK6619118.1"/>
    <property type="molecule type" value="Genomic_DNA"/>
</dbReference>
<evidence type="ECO:0000313" key="2">
    <source>
        <dbReference type="EMBL" id="KAK6619118.1"/>
    </source>
</evidence>
<organism evidence="2 3">
    <name type="scientific">Polyplax serrata</name>
    <name type="common">Common mouse louse</name>
    <dbReference type="NCBI Taxonomy" id="468196"/>
    <lineage>
        <taxon>Eukaryota</taxon>
        <taxon>Metazoa</taxon>
        <taxon>Ecdysozoa</taxon>
        <taxon>Arthropoda</taxon>
        <taxon>Hexapoda</taxon>
        <taxon>Insecta</taxon>
        <taxon>Pterygota</taxon>
        <taxon>Neoptera</taxon>
        <taxon>Paraneoptera</taxon>
        <taxon>Psocodea</taxon>
        <taxon>Troctomorpha</taxon>
        <taxon>Phthiraptera</taxon>
        <taxon>Anoplura</taxon>
        <taxon>Polyplacidae</taxon>
        <taxon>Polyplax</taxon>
    </lineage>
</organism>
<evidence type="ECO:0000313" key="3">
    <source>
        <dbReference type="Proteomes" id="UP001359485"/>
    </source>
</evidence>
<name>A0ABR1AGL7_POLSC</name>
<proteinExistence type="predicted"/>
<keyword evidence="3" id="KW-1185">Reference proteome</keyword>
<feature type="region of interest" description="Disordered" evidence="1">
    <location>
        <begin position="54"/>
        <end position="80"/>
    </location>
</feature>
<accession>A0ABR1AGL7</accession>
<dbReference type="Proteomes" id="UP001359485">
    <property type="component" value="Unassembled WGS sequence"/>
</dbReference>
<protein>
    <submittedName>
        <fullName evidence="2">Uncharacterized protein</fullName>
    </submittedName>
</protein>